<feature type="transmembrane region" description="Helical" evidence="1">
    <location>
        <begin position="52"/>
        <end position="72"/>
    </location>
</feature>
<dbReference type="Pfam" id="PF02517">
    <property type="entry name" value="Rce1-like"/>
    <property type="match status" value="1"/>
</dbReference>
<feature type="domain" description="CAAX prenyl protease 2/Lysostaphin resistance protein A-like" evidence="2">
    <location>
        <begin position="134"/>
        <end position="235"/>
    </location>
</feature>
<dbReference type="GO" id="GO:0004175">
    <property type="term" value="F:endopeptidase activity"/>
    <property type="evidence" value="ECO:0007669"/>
    <property type="project" value="UniProtKB-ARBA"/>
</dbReference>
<dbReference type="PANTHER" id="PTHR35797:SF1">
    <property type="entry name" value="PROTEASE"/>
    <property type="match status" value="1"/>
</dbReference>
<reference evidence="3" key="1">
    <citation type="submission" date="2020-02" db="EMBL/GenBank/DDBJ databases">
        <authorList>
            <person name="Meier V. D."/>
        </authorList>
    </citation>
    <scope>NUCLEOTIDE SEQUENCE</scope>
    <source>
        <strain evidence="3">AVDCRST_MAG05</strain>
    </source>
</reference>
<feature type="transmembrane region" description="Helical" evidence="1">
    <location>
        <begin position="164"/>
        <end position="183"/>
    </location>
</feature>
<dbReference type="EMBL" id="CADCVM010000070">
    <property type="protein sequence ID" value="CAA9471576.1"/>
    <property type="molecule type" value="Genomic_DNA"/>
</dbReference>
<feature type="transmembrane region" description="Helical" evidence="1">
    <location>
        <begin position="93"/>
        <end position="113"/>
    </location>
</feature>
<feature type="transmembrane region" description="Helical" evidence="1">
    <location>
        <begin position="223"/>
        <end position="242"/>
    </location>
</feature>
<evidence type="ECO:0000256" key="1">
    <source>
        <dbReference type="SAM" id="Phobius"/>
    </source>
</evidence>
<proteinExistence type="predicted"/>
<organism evidence="3">
    <name type="scientific">uncultured Rubrobacteraceae bacterium</name>
    <dbReference type="NCBI Taxonomy" id="349277"/>
    <lineage>
        <taxon>Bacteria</taxon>
        <taxon>Bacillati</taxon>
        <taxon>Actinomycetota</taxon>
        <taxon>Rubrobacteria</taxon>
        <taxon>Rubrobacterales</taxon>
        <taxon>Rubrobacteraceae</taxon>
        <taxon>environmental samples</taxon>
    </lineage>
</organism>
<feature type="transmembrane region" description="Helical" evidence="1">
    <location>
        <begin position="195"/>
        <end position="216"/>
    </location>
</feature>
<keyword evidence="1" id="KW-0812">Transmembrane</keyword>
<dbReference type="InterPro" id="IPR003675">
    <property type="entry name" value="Rce1/LyrA-like_dom"/>
</dbReference>
<feature type="transmembrane region" description="Helical" evidence="1">
    <location>
        <begin position="262"/>
        <end position="280"/>
    </location>
</feature>
<accession>A0A6J4REF9</accession>
<dbReference type="GO" id="GO:0080120">
    <property type="term" value="P:CAAX-box protein maturation"/>
    <property type="evidence" value="ECO:0007669"/>
    <property type="project" value="UniProtKB-ARBA"/>
</dbReference>
<dbReference type="AlphaFoldDB" id="A0A6J4REF9"/>
<keyword evidence="1" id="KW-1133">Transmembrane helix</keyword>
<evidence type="ECO:0000313" key="3">
    <source>
        <dbReference type="EMBL" id="CAA9471576.1"/>
    </source>
</evidence>
<name>A0A6J4REF9_9ACTN</name>
<dbReference type="PANTHER" id="PTHR35797">
    <property type="entry name" value="PROTEASE-RELATED"/>
    <property type="match status" value="1"/>
</dbReference>
<sequence>MATTTAMPSRTATSKKRRTFPLGYFVLAFAFTWSFWWLAVLEARGVIPPLPVPALFLGAFGPMVAAVAMTALEGGRAGLSSLLGRVTRWRVAPFWYGVALLGPIALQLAAMALHVALGGQPPDPSAMVAALPGVLVVTAYMLVQVGIGEEVGWRGYALPRLQSGYGALVSGVILGAIWALWHLPVFFNPATGYSITPFWVFLVFLVPVSVLITWVFNGTGGSVLMVMILHAVLNASSSPMWRTIPEYGAMQSPTVALVTYNYLLQAAVLWAGAAAVVLVYGGRNLSRRPRVEPADAGVEPRS</sequence>
<feature type="transmembrane region" description="Helical" evidence="1">
    <location>
        <begin position="125"/>
        <end position="143"/>
    </location>
</feature>
<protein>
    <recommendedName>
        <fullName evidence="2">CAAX prenyl protease 2/Lysostaphin resistance protein A-like domain-containing protein</fullName>
    </recommendedName>
</protein>
<feature type="transmembrane region" description="Helical" evidence="1">
    <location>
        <begin position="21"/>
        <end position="40"/>
    </location>
</feature>
<keyword evidence="1" id="KW-0472">Membrane</keyword>
<evidence type="ECO:0000259" key="2">
    <source>
        <dbReference type="Pfam" id="PF02517"/>
    </source>
</evidence>
<dbReference type="InterPro" id="IPR042150">
    <property type="entry name" value="MmRce1-like"/>
</dbReference>
<gene>
    <name evidence="3" type="ORF">AVDCRST_MAG05-602</name>
</gene>